<sequence length="97" mass="11389">MNQNLKDIDKFIKKAKKLKTLNLIGTTFICSAPSIWLIIRILDKETEKLMITAILSMLTLIYMTFTWCNFFYTRGKIDQLRNELINEIKKKQAKLCA</sequence>
<evidence type="ECO:0000313" key="3">
    <source>
        <dbReference type="Proteomes" id="UP001400965"/>
    </source>
</evidence>
<reference evidence="3" key="1">
    <citation type="journal article" date="2019" name="Int. J. Syst. Evol. Microbiol.">
        <title>The Global Catalogue of Microorganisms (GCM) 10K type strain sequencing project: providing services to taxonomists for standard genome sequencing and annotation.</title>
        <authorList>
            <consortium name="The Broad Institute Genomics Platform"/>
            <consortium name="The Broad Institute Genome Sequencing Center for Infectious Disease"/>
            <person name="Wu L."/>
            <person name="Ma J."/>
        </authorList>
    </citation>
    <scope>NUCLEOTIDE SEQUENCE [LARGE SCALE GENOMIC DNA]</scope>
    <source>
        <strain evidence="3">JCM 6486</strain>
    </source>
</reference>
<evidence type="ECO:0000256" key="1">
    <source>
        <dbReference type="SAM" id="Phobius"/>
    </source>
</evidence>
<feature type="transmembrane region" description="Helical" evidence="1">
    <location>
        <begin position="51"/>
        <end position="72"/>
    </location>
</feature>
<dbReference type="Proteomes" id="UP001400965">
    <property type="component" value="Unassembled WGS sequence"/>
</dbReference>
<evidence type="ECO:0000313" key="2">
    <source>
        <dbReference type="EMBL" id="GAA0865780.1"/>
    </source>
</evidence>
<keyword evidence="1" id="KW-1133">Transmembrane helix</keyword>
<gene>
    <name evidence="2" type="ORF">GCM10008917_24600</name>
</gene>
<keyword evidence="1" id="KW-0472">Membrane</keyword>
<dbReference type="RefSeq" id="WP_346046447.1">
    <property type="nucleotide sequence ID" value="NZ_BAAACP010000018.1"/>
</dbReference>
<accession>A0ABP3XQ42</accession>
<proteinExistence type="predicted"/>
<feature type="transmembrane region" description="Helical" evidence="1">
    <location>
        <begin position="21"/>
        <end position="39"/>
    </location>
</feature>
<organism evidence="2 3">
    <name type="scientific">Paraclostridium tenue</name>
    <dbReference type="NCBI Taxonomy" id="1737"/>
    <lineage>
        <taxon>Bacteria</taxon>
        <taxon>Bacillati</taxon>
        <taxon>Bacillota</taxon>
        <taxon>Clostridia</taxon>
        <taxon>Peptostreptococcales</taxon>
        <taxon>Peptostreptococcaceae</taxon>
        <taxon>Paraclostridium</taxon>
    </lineage>
</organism>
<name>A0ABP3XQ42_9FIRM</name>
<keyword evidence="1" id="KW-0812">Transmembrane</keyword>
<dbReference type="EMBL" id="BAAACP010000018">
    <property type="protein sequence ID" value="GAA0865780.1"/>
    <property type="molecule type" value="Genomic_DNA"/>
</dbReference>
<comment type="caution">
    <text evidence="2">The sequence shown here is derived from an EMBL/GenBank/DDBJ whole genome shotgun (WGS) entry which is preliminary data.</text>
</comment>
<evidence type="ECO:0008006" key="4">
    <source>
        <dbReference type="Google" id="ProtNLM"/>
    </source>
</evidence>
<protein>
    <recommendedName>
        <fullName evidence="4">DUF202 domain-containing protein</fullName>
    </recommendedName>
</protein>
<keyword evidence="3" id="KW-1185">Reference proteome</keyword>